<evidence type="ECO:0000313" key="1">
    <source>
        <dbReference type="EMBL" id="KGR09474.1"/>
    </source>
</evidence>
<name>A0AB34PQR7_CANAX</name>
<sequence length="310" mass="36655">MYMYPEYRRLVENPKLNREFYNRITSSEFIKECDVGDEIFCRIPDHVLIHREDIHPNIRIQKFFHPHTLPNEFNGNSWHSVKENKEDFDNFIDYVQQFQDYTIDVTTRYTFYRCNYTNPNSRSGFTTSKSNCPHKITVQALQSGKYKIMWHLKHNHPIDSTRLSKITKQQSPTNLPWPKLKIPKPLILELESNKSKDTDEPSNRKSKTNFDSLVVSSLKTWVPYINSIGEFAVFKKRSINTDNNEFIDIGNSTLDPNSMWYWGIICSTKFQLIQNSQIVFLNCSSISSHKLYDDNVMLYSFFHEKCFNQG</sequence>
<evidence type="ECO:0008006" key="3">
    <source>
        <dbReference type="Google" id="ProtNLM"/>
    </source>
</evidence>
<comment type="caution">
    <text evidence="1">The sequence shown here is derived from an EMBL/GenBank/DDBJ whole genome shotgun (WGS) entry which is preliminary data.</text>
</comment>
<accession>A0AB34PQR7</accession>
<reference evidence="1 2" key="1">
    <citation type="submission" date="2013-12" db="EMBL/GenBank/DDBJ databases">
        <title>The Genome Sequence of Candida albicans P78048.</title>
        <authorList>
            <consortium name="The Broad Institute Genome Sequencing Platform"/>
            <consortium name="The Broad Institute Genome Sequencing Center for Infectious Disease"/>
            <person name="Cuomo C."/>
            <person name="Bennett R."/>
            <person name="Hirakawa M."/>
            <person name="Noverr M."/>
            <person name="Mitchell A."/>
            <person name="Young S.K."/>
            <person name="Zeng Q."/>
            <person name="Gargeya S."/>
            <person name="Fitzgerald M."/>
            <person name="Abouelleil A."/>
            <person name="Alvarado L."/>
            <person name="Berlin A.M."/>
            <person name="Chapman S.B."/>
            <person name="Dewar J."/>
            <person name="Goldberg J."/>
            <person name="Griggs A."/>
            <person name="Gujja S."/>
            <person name="Hansen M."/>
            <person name="Howarth C."/>
            <person name="Imamovic A."/>
            <person name="Larimer J."/>
            <person name="McCowan C."/>
            <person name="Murphy C."/>
            <person name="Pearson M."/>
            <person name="Priest M."/>
            <person name="Roberts A."/>
            <person name="Saif S."/>
            <person name="Shea T."/>
            <person name="Sykes S."/>
            <person name="Wortman J."/>
            <person name="Nusbaum C."/>
            <person name="Birren B."/>
        </authorList>
    </citation>
    <scope>NUCLEOTIDE SEQUENCE [LARGE SCALE GENOMIC DNA]</scope>
    <source>
        <strain evidence="1 2">P78048</strain>
    </source>
</reference>
<protein>
    <recommendedName>
        <fullName evidence="3">FAR1 domain-containing protein</fullName>
    </recommendedName>
</protein>
<dbReference type="AlphaFoldDB" id="A0AB34PQR7"/>
<organism evidence="1 2">
    <name type="scientific">Candida albicans P78048</name>
    <dbReference type="NCBI Taxonomy" id="1094989"/>
    <lineage>
        <taxon>Eukaryota</taxon>
        <taxon>Fungi</taxon>
        <taxon>Dikarya</taxon>
        <taxon>Ascomycota</taxon>
        <taxon>Saccharomycotina</taxon>
        <taxon>Pichiomycetes</taxon>
        <taxon>Debaryomycetaceae</taxon>
        <taxon>Candida/Lodderomyces clade</taxon>
        <taxon>Candida</taxon>
    </lineage>
</organism>
<gene>
    <name evidence="1" type="ORF">MG3_03660</name>
</gene>
<dbReference type="Proteomes" id="UP000030161">
    <property type="component" value="Unassembled WGS sequence"/>
</dbReference>
<dbReference type="EMBL" id="AJIX01000026">
    <property type="protein sequence ID" value="KGR09474.1"/>
    <property type="molecule type" value="Genomic_DNA"/>
</dbReference>
<evidence type="ECO:0000313" key="2">
    <source>
        <dbReference type="Proteomes" id="UP000030161"/>
    </source>
</evidence>
<proteinExistence type="predicted"/>